<dbReference type="SUPFAM" id="SSF54928">
    <property type="entry name" value="RNA-binding domain, RBD"/>
    <property type="match status" value="1"/>
</dbReference>
<sequence>MTNVNVKEMTEQERKDFYFWQGRIVFLSGFPLKYSASDILLIASQFGRCFRVDLVKDDNKNLRGFGFIEYETKEAAQNACEQLDTATLSNRQLRCEIADFPPNDLIDIYKRSAILREKIDLGLIKNFHKSKHSKSKYSDSSSYSYDYSDYSDYSSSEESYYSDYSASSESSYSYDYSPSYYSSRNSLKSEYSSDEIENQEKSEKSDPSETEDDKSKTQNSNTSQHNQVESSTSKIPKNNKKGSRNHSRNYSDNNDSTNYSQSYSYYSDYSCYTYSSETN</sequence>
<dbReference type="PANTHER" id="PTHR45735:SF2">
    <property type="entry name" value="CLEAVAGE STIMULATION FACTOR SUBUNIT 2"/>
    <property type="match status" value="1"/>
</dbReference>
<dbReference type="VEuPathDB" id="TrichDB:TVAGG3_0772730"/>
<dbReference type="InterPro" id="IPR000504">
    <property type="entry name" value="RRM_dom"/>
</dbReference>
<dbReference type="Pfam" id="PF00076">
    <property type="entry name" value="RRM_1"/>
    <property type="match status" value="1"/>
</dbReference>
<keyword evidence="5" id="KW-1185">Reference proteome</keyword>
<dbReference type="Proteomes" id="UP000001542">
    <property type="component" value="Unassembled WGS sequence"/>
</dbReference>
<feature type="compositionally biased region" description="Basic residues" evidence="2">
    <location>
        <begin position="237"/>
        <end position="247"/>
    </location>
</feature>
<accession>A2EKA9</accession>
<dbReference type="OrthoDB" id="272703at2759"/>
<dbReference type="InterPro" id="IPR012677">
    <property type="entry name" value="Nucleotide-bd_a/b_plait_sf"/>
</dbReference>
<protein>
    <recommendedName>
        <fullName evidence="3">RRM domain-containing protein</fullName>
    </recommendedName>
</protein>
<name>A2EKA9_TRIV3</name>
<dbReference type="GO" id="GO:0005847">
    <property type="term" value="C:mRNA cleavage and polyadenylation specificity factor complex"/>
    <property type="evidence" value="ECO:0000318"/>
    <property type="project" value="GO_Central"/>
</dbReference>
<dbReference type="CDD" id="cd00590">
    <property type="entry name" value="RRM_SF"/>
    <property type="match status" value="1"/>
</dbReference>
<evidence type="ECO:0000313" key="4">
    <source>
        <dbReference type="EMBL" id="EAY06907.1"/>
    </source>
</evidence>
<evidence type="ECO:0000259" key="3">
    <source>
        <dbReference type="PROSITE" id="PS50102"/>
    </source>
</evidence>
<dbReference type="GO" id="GO:0003729">
    <property type="term" value="F:mRNA binding"/>
    <property type="evidence" value="ECO:0000318"/>
    <property type="project" value="GO_Central"/>
</dbReference>
<dbReference type="PANTHER" id="PTHR45735">
    <property type="entry name" value="CLEAVAGE STIMULATION FACTOR SUBUNIT 2"/>
    <property type="match status" value="1"/>
</dbReference>
<dbReference type="RefSeq" id="XP_001319130.1">
    <property type="nucleotide sequence ID" value="XM_001319095.1"/>
</dbReference>
<dbReference type="SMR" id="A2EKA9"/>
<feature type="compositionally biased region" description="Polar residues" evidence="2">
    <location>
        <begin position="217"/>
        <end position="236"/>
    </location>
</feature>
<dbReference type="EMBL" id="DS113412">
    <property type="protein sequence ID" value="EAY06907.1"/>
    <property type="molecule type" value="Genomic_DNA"/>
</dbReference>
<organism evidence="4 5">
    <name type="scientific">Trichomonas vaginalis (strain ATCC PRA-98 / G3)</name>
    <dbReference type="NCBI Taxonomy" id="412133"/>
    <lineage>
        <taxon>Eukaryota</taxon>
        <taxon>Metamonada</taxon>
        <taxon>Parabasalia</taxon>
        <taxon>Trichomonadida</taxon>
        <taxon>Trichomonadidae</taxon>
        <taxon>Trichomonas</taxon>
    </lineage>
</organism>
<feature type="compositionally biased region" description="Basic and acidic residues" evidence="2">
    <location>
        <begin position="198"/>
        <end position="207"/>
    </location>
</feature>
<dbReference type="SMART" id="SM00360">
    <property type="entry name" value="RRM"/>
    <property type="match status" value="1"/>
</dbReference>
<reference evidence="4" key="1">
    <citation type="submission" date="2006-10" db="EMBL/GenBank/DDBJ databases">
        <authorList>
            <person name="Amadeo P."/>
            <person name="Zhao Q."/>
            <person name="Wortman J."/>
            <person name="Fraser-Liggett C."/>
            <person name="Carlton J."/>
        </authorList>
    </citation>
    <scope>NUCLEOTIDE SEQUENCE</scope>
    <source>
        <strain evidence="4">G3</strain>
    </source>
</reference>
<proteinExistence type="predicted"/>
<dbReference type="PROSITE" id="PS50102">
    <property type="entry name" value="RRM"/>
    <property type="match status" value="1"/>
</dbReference>
<evidence type="ECO:0000256" key="1">
    <source>
        <dbReference type="PROSITE-ProRule" id="PRU00176"/>
    </source>
</evidence>
<evidence type="ECO:0000313" key="5">
    <source>
        <dbReference type="Proteomes" id="UP000001542"/>
    </source>
</evidence>
<gene>
    <name evidence="4" type="ORF">TVAG_057010</name>
</gene>
<dbReference type="KEGG" id="tva:4764790"/>
<dbReference type="InParanoid" id="A2EKA9"/>
<feature type="domain" description="RRM" evidence="3">
    <location>
        <begin position="23"/>
        <end position="100"/>
    </location>
</feature>
<feature type="compositionally biased region" description="Low complexity" evidence="2">
    <location>
        <begin position="248"/>
        <end position="279"/>
    </location>
</feature>
<dbReference type="InterPro" id="IPR035979">
    <property type="entry name" value="RBD_domain_sf"/>
</dbReference>
<dbReference type="AlphaFoldDB" id="A2EKA9"/>
<evidence type="ECO:0000256" key="2">
    <source>
        <dbReference type="SAM" id="MobiDB-lite"/>
    </source>
</evidence>
<feature type="region of interest" description="Disordered" evidence="2">
    <location>
        <begin position="183"/>
        <end position="279"/>
    </location>
</feature>
<reference evidence="4" key="2">
    <citation type="journal article" date="2007" name="Science">
        <title>Draft genome sequence of the sexually transmitted pathogen Trichomonas vaginalis.</title>
        <authorList>
            <person name="Carlton J.M."/>
            <person name="Hirt R.P."/>
            <person name="Silva J.C."/>
            <person name="Delcher A.L."/>
            <person name="Schatz M."/>
            <person name="Zhao Q."/>
            <person name="Wortman J.R."/>
            <person name="Bidwell S.L."/>
            <person name="Alsmark U.C.M."/>
            <person name="Besteiro S."/>
            <person name="Sicheritz-Ponten T."/>
            <person name="Noel C.J."/>
            <person name="Dacks J.B."/>
            <person name="Foster P.G."/>
            <person name="Simillion C."/>
            <person name="Van de Peer Y."/>
            <person name="Miranda-Saavedra D."/>
            <person name="Barton G.J."/>
            <person name="Westrop G.D."/>
            <person name="Mueller S."/>
            <person name="Dessi D."/>
            <person name="Fiori P.L."/>
            <person name="Ren Q."/>
            <person name="Paulsen I."/>
            <person name="Zhang H."/>
            <person name="Bastida-Corcuera F.D."/>
            <person name="Simoes-Barbosa A."/>
            <person name="Brown M.T."/>
            <person name="Hayes R.D."/>
            <person name="Mukherjee M."/>
            <person name="Okumura C.Y."/>
            <person name="Schneider R."/>
            <person name="Smith A.J."/>
            <person name="Vanacova S."/>
            <person name="Villalvazo M."/>
            <person name="Haas B.J."/>
            <person name="Pertea M."/>
            <person name="Feldblyum T.V."/>
            <person name="Utterback T.R."/>
            <person name="Shu C.L."/>
            <person name="Osoegawa K."/>
            <person name="de Jong P.J."/>
            <person name="Hrdy I."/>
            <person name="Horvathova L."/>
            <person name="Zubacova Z."/>
            <person name="Dolezal P."/>
            <person name="Malik S.B."/>
            <person name="Logsdon J.M. Jr."/>
            <person name="Henze K."/>
            <person name="Gupta A."/>
            <person name="Wang C.C."/>
            <person name="Dunne R.L."/>
            <person name="Upcroft J.A."/>
            <person name="Upcroft P."/>
            <person name="White O."/>
            <person name="Salzberg S.L."/>
            <person name="Tang P."/>
            <person name="Chiu C.-H."/>
            <person name="Lee Y.-S."/>
            <person name="Embley T.M."/>
            <person name="Coombs G.H."/>
            <person name="Mottram J.C."/>
            <person name="Tachezy J."/>
            <person name="Fraser-Liggett C.M."/>
            <person name="Johnson P.J."/>
        </authorList>
    </citation>
    <scope>NUCLEOTIDE SEQUENCE [LARGE SCALE GENOMIC DNA]</scope>
    <source>
        <strain evidence="4">G3</strain>
    </source>
</reference>
<dbReference type="STRING" id="5722.A2EKA9"/>
<dbReference type="Gene3D" id="3.30.70.330">
    <property type="match status" value="1"/>
</dbReference>
<dbReference type="VEuPathDB" id="TrichDB:TVAG_057010"/>
<keyword evidence="1" id="KW-0694">RNA-binding</keyword>